<keyword evidence="1" id="KW-0175">Coiled coil</keyword>
<dbReference type="SMR" id="A2F860"/>
<dbReference type="EMBL" id="DS113658">
    <property type="protein sequence ID" value="EAX98880.1"/>
    <property type="molecule type" value="Genomic_DNA"/>
</dbReference>
<sequence length="602" mass="69655">MFIVDHAIDQSLDTVTSIIEESTYSTYDRESAVKTKQLEIEQLSKDVNVKIAKLSDNNYKLQELKNSIESAKLNFIHENSQINQKLDHEIEIELMRLNQVNSSLMTSKTKVDSINRSCNDLQNNIFTIERNMNQFESKASNIQNTLFTLSRASYNSDDILINNEIQTINQQKSQIELQIQQSQGNIQNYMSNIQHARNESSAFKNKQIILSNQIQTIQSSLRQLRNETLNHQATLYNRSQNQQRSSILLEAQKSNHNSNLSNMNFRLSSLDTDLHNISLKKKSIIENTKQNQNSIAQIQKSTQDLNTSTSQLAQQNIEREHKAAEVLSKIKNKKLITESKIESTKALIQSLNLKADDLKNHIRIIESKKLRQTDLEKDIEDLAKAVDKDFFSMNFQTSQYENVKEYMVKEFEKIQSQIQSANSSMDSSDNIQYSIIDLSQATPEGHTERLSTLHVLVKEVLAKNKEMRKQVHILERRIADMQGRRQVIYSRSDDVSVTNELFKYVAILRGDIESKKAEICQKQARIIRKKRMIAAKKRRINCYSNVTQYDSSIAVLFNNELMKWLSVDDSMKTNLICKWSDKLRNLIHNLENDNLSSVFYLN</sequence>
<proteinExistence type="predicted"/>
<reference evidence="2" key="2">
    <citation type="journal article" date="2007" name="Science">
        <title>Draft genome sequence of the sexually transmitted pathogen Trichomonas vaginalis.</title>
        <authorList>
            <person name="Carlton J.M."/>
            <person name="Hirt R.P."/>
            <person name="Silva J.C."/>
            <person name="Delcher A.L."/>
            <person name="Schatz M."/>
            <person name="Zhao Q."/>
            <person name="Wortman J.R."/>
            <person name="Bidwell S.L."/>
            <person name="Alsmark U.C.M."/>
            <person name="Besteiro S."/>
            <person name="Sicheritz-Ponten T."/>
            <person name="Noel C.J."/>
            <person name="Dacks J.B."/>
            <person name="Foster P.G."/>
            <person name="Simillion C."/>
            <person name="Van de Peer Y."/>
            <person name="Miranda-Saavedra D."/>
            <person name="Barton G.J."/>
            <person name="Westrop G.D."/>
            <person name="Mueller S."/>
            <person name="Dessi D."/>
            <person name="Fiori P.L."/>
            <person name="Ren Q."/>
            <person name="Paulsen I."/>
            <person name="Zhang H."/>
            <person name="Bastida-Corcuera F.D."/>
            <person name="Simoes-Barbosa A."/>
            <person name="Brown M.T."/>
            <person name="Hayes R.D."/>
            <person name="Mukherjee M."/>
            <person name="Okumura C.Y."/>
            <person name="Schneider R."/>
            <person name="Smith A.J."/>
            <person name="Vanacova S."/>
            <person name="Villalvazo M."/>
            <person name="Haas B.J."/>
            <person name="Pertea M."/>
            <person name="Feldblyum T.V."/>
            <person name="Utterback T.R."/>
            <person name="Shu C.L."/>
            <person name="Osoegawa K."/>
            <person name="de Jong P.J."/>
            <person name="Hrdy I."/>
            <person name="Horvathova L."/>
            <person name="Zubacova Z."/>
            <person name="Dolezal P."/>
            <person name="Malik S.B."/>
            <person name="Logsdon J.M. Jr."/>
            <person name="Henze K."/>
            <person name="Gupta A."/>
            <person name="Wang C.C."/>
            <person name="Dunne R.L."/>
            <person name="Upcroft J.A."/>
            <person name="Upcroft P."/>
            <person name="White O."/>
            <person name="Salzberg S.L."/>
            <person name="Tang P."/>
            <person name="Chiu C.-H."/>
            <person name="Lee Y.-S."/>
            <person name="Embley T.M."/>
            <person name="Coombs G.H."/>
            <person name="Mottram J.C."/>
            <person name="Tachezy J."/>
            <person name="Fraser-Liggett C.M."/>
            <person name="Johnson P.J."/>
        </authorList>
    </citation>
    <scope>NUCLEOTIDE SEQUENCE [LARGE SCALE GENOMIC DNA]</scope>
    <source>
        <strain evidence="2">G3</strain>
    </source>
</reference>
<evidence type="ECO:0000313" key="2">
    <source>
        <dbReference type="EMBL" id="EAX98880.1"/>
    </source>
</evidence>
<dbReference type="InParanoid" id="A2F860"/>
<organism evidence="2 3">
    <name type="scientific">Trichomonas vaginalis (strain ATCC PRA-98 / G3)</name>
    <dbReference type="NCBI Taxonomy" id="412133"/>
    <lineage>
        <taxon>Eukaryota</taxon>
        <taxon>Metamonada</taxon>
        <taxon>Parabasalia</taxon>
        <taxon>Trichomonadida</taxon>
        <taxon>Trichomonadidae</taxon>
        <taxon>Trichomonas</taxon>
    </lineage>
</organism>
<evidence type="ECO:0000313" key="3">
    <source>
        <dbReference type="Proteomes" id="UP000001542"/>
    </source>
</evidence>
<reference evidence="2" key="1">
    <citation type="submission" date="2006-10" db="EMBL/GenBank/DDBJ databases">
        <authorList>
            <person name="Amadeo P."/>
            <person name="Zhao Q."/>
            <person name="Wortman J."/>
            <person name="Fraser-Liggett C."/>
            <person name="Carlton J."/>
        </authorList>
    </citation>
    <scope>NUCLEOTIDE SEQUENCE</scope>
    <source>
        <strain evidence="2">G3</strain>
    </source>
</reference>
<keyword evidence="3" id="KW-1185">Reference proteome</keyword>
<dbReference type="GO" id="GO:0000796">
    <property type="term" value="C:condensin complex"/>
    <property type="evidence" value="ECO:0000318"/>
    <property type="project" value="GO_Central"/>
</dbReference>
<dbReference type="VEuPathDB" id="TrichDB:TVAGG3_0736370"/>
<dbReference type="GO" id="GO:0003682">
    <property type="term" value="F:chromatin binding"/>
    <property type="evidence" value="ECO:0000318"/>
    <property type="project" value="GO_Central"/>
</dbReference>
<dbReference type="GO" id="GO:0007076">
    <property type="term" value="P:mitotic chromosome condensation"/>
    <property type="evidence" value="ECO:0000318"/>
    <property type="project" value="GO_Central"/>
</dbReference>
<dbReference type="AlphaFoldDB" id="A2F860"/>
<accession>A2F860</accession>
<protein>
    <submittedName>
        <fullName evidence="2">Uncharacterized protein</fullName>
    </submittedName>
</protein>
<dbReference type="GO" id="GO:0000785">
    <property type="term" value="C:chromatin"/>
    <property type="evidence" value="ECO:0000318"/>
    <property type="project" value="GO_Central"/>
</dbReference>
<feature type="coiled-coil region" evidence="1">
    <location>
        <begin position="165"/>
        <end position="206"/>
    </location>
</feature>
<dbReference type="RefSeq" id="XP_001311810.1">
    <property type="nucleotide sequence ID" value="XM_001311809.1"/>
</dbReference>
<gene>
    <name evidence="2" type="ORF">TVAG_210740</name>
</gene>
<name>A2F860_TRIV3</name>
<feature type="coiled-coil region" evidence="1">
    <location>
        <begin position="341"/>
        <end position="385"/>
    </location>
</feature>
<dbReference type="KEGG" id="tva:4756681"/>
<dbReference type="Proteomes" id="UP000001542">
    <property type="component" value="Unassembled WGS sequence"/>
</dbReference>
<dbReference type="VEuPathDB" id="TrichDB:TVAG_210740"/>
<dbReference type="GO" id="GO:0000793">
    <property type="term" value="C:condensed chromosome"/>
    <property type="evidence" value="ECO:0000318"/>
    <property type="project" value="GO_Central"/>
</dbReference>
<evidence type="ECO:0000256" key="1">
    <source>
        <dbReference type="SAM" id="Coils"/>
    </source>
</evidence>
<feature type="coiled-coil region" evidence="1">
    <location>
        <begin position="457"/>
        <end position="484"/>
    </location>
</feature>